<dbReference type="Proteomes" id="UP000663868">
    <property type="component" value="Unassembled WGS sequence"/>
</dbReference>
<dbReference type="AlphaFoldDB" id="A0A819X7Q9"/>
<accession>A0A819X7Q9</accession>
<protein>
    <submittedName>
        <fullName evidence="1">Uncharacterized protein</fullName>
    </submittedName>
</protein>
<comment type="caution">
    <text evidence="1">The sequence shown here is derived from an EMBL/GenBank/DDBJ whole genome shotgun (WGS) entry which is preliminary data.</text>
</comment>
<sequence>YFIRISPYSFNISHNYTSKYPFIALIIDDRVTQLVVNAVINVLEHIPID</sequence>
<evidence type="ECO:0000313" key="2">
    <source>
        <dbReference type="Proteomes" id="UP000663868"/>
    </source>
</evidence>
<gene>
    <name evidence="1" type="ORF">KXQ929_LOCUS36434</name>
</gene>
<evidence type="ECO:0000313" key="1">
    <source>
        <dbReference type="EMBL" id="CAF4136071.1"/>
    </source>
</evidence>
<reference evidence="1" key="1">
    <citation type="submission" date="2021-02" db="EMBL/GenBank/DDBJ databases">
        <authorList>
            <person name="Nowell W R."/>
        </authorList>
    </citation>
    <scope>NUCLEOTIDE SEQUENCE</scope>
</reference>
<dbReference type="EMBL" id="CAJOBB010005660">
    <property type="protein sequence ID" value="CAF4136071.1"/>
    <property type="molecule type" value="Genomic_DNA"/>
</dbReference>
<name>A0A819X7Q9_9BILA</name>
<proteinExistence type="predicted"/>
<organism evidence="1 2">
    <name type="scientific">Adineta steineri</name>
    <dbReference type="NCBI Taxonomy" id="433720"/>
    <lineage>
        <taxon>Eukaryota</taxon>
        <taxon>Metazoa</taxon>
        <taxon>Spiralia</taxon>
        <taxon>Gnathifera</taxon>
        <taxon>Rotifera</taxon>
        <taxon>Eurotatoria</taxon>
        <taxon>Bdelloidea</taxon>
        <taxon>Adinetida</taxon>
        <taxon>Adinetidae</taxon>
        <taxon>Adineta</taxon>
    </lineage>
</organism>
<feature type="non-terminal residue" evidence="1">
    <location>
        <position position="1"/>
    </location>
</feature>